<reference evidence="8" key="1">
    <citation type="submission" date="2021-03" db="EMBL/GenBank/DDBJ databases">
        <title>Chromosome level genome of the anhydrobiotic midge Polypedilum vanderplanki.</title>
        <authorList>
            <person name="Yoshida Y."/>
            <person name="Kikawada T."/>
            <person name="Gusev O."/>
        </authorList>
    </citation>
    <scope>NUCLEOTIDE SEQUENCE</scope>
    <source>
        <strain evidence="8">NIAS01</strain>
        <tissue evidence="8">Whole body or cell culture</tissue>
    </source>
</reference>
<dbReference type="PANTHER" id="PTHR21066:SF9">
    <property type="entry name" value="ODORANT-BINDING PROTEIN 59A"/>
    <property type="match status" value="1"/>
</dbReference>
<sequence>MKIFLFFFCMIAKALSSDDCSIWSPSLPTLQECCNIPTIFHFSTTYDCIDQCKAISKESSSLCVAECYVKATKIIEDGKINKAAIFHSAYLDVTENPWTEVINASLDKCERSIENLSNIEEQLIAILTCINKEASKDCIEFKSIQACSKVEKIYENCHRQPLSCDTWPKRLSNSTILNCCNKPKLMSQERIEKCKIACTFAIENWKCSSKCLYEEIKVFDNDGNLNVTALKEILDSNHDSRIQWSNVIDESVEKCLKLYKEKYLMSNISDPSLLPGLMYCIEWEMSARCVDINDVGINSGCYGFKKFKEQCPDTLPIGPF</sequence>
<comment type="similarity">
    <text evidence="2">Belongs to the PBP/GOBP family.</text>
</comment>
<protein>
    <submittedName>
        <fullName evidence="8">Uncharacterized protein</fullName>
    </submittedName>
</protein>
<dbReference type="GO" id="GO:0005549">
    <property type="term" value="F:odorant binding"/>
    <property type="evidence" value="ECO:0007669"/>
    <property type="project" value="InterPro"/>
</dbReference>
<dbReference type="PANTHER" id="PTHR21066">
    <property type="entry name" value="ODORANT-BINDING PROTEIN 59A-RELATED"/>
    <property type="match status" value="1"/>
</dbReference>
<organism evidence="8 9">
    <name type="scientific">Polypedilum vanderplanki</name>
    <name type="common">Sleeping chironomid midge</name>
    <dbReference type="NCBI Taxonomy" id="319348"/>
    <lineage>
        <taxon>Eukaryota</taxon>
        <taxon>Metazoa</taxon>
        <taxon>Ecdysozoa</taxon>
        <taxon>Arthropoda</taxon>
        <taxon>Hexapoda</taxon>
        <taxon>Insecta</taxon>
        <taxon>Pterygota</taxon>
        <taxon>Neoptera</taxon>
        <taxon>Endopterygota</taxon>
        <taxon>Diptera</taxon>
        <taxon>Nematocera</taxon>
        <taxon>Chironomoidea</taxon>
        <taxon>Chironomidae</taxon>
        <taxon>Chironominae</taxon>
        <taxon>Polypedilum</taxon>
        <taxon>Polypedilum</taxon>
    </lineage>
</organism>
<keyword evidence="9" id="KW-1185">Reference proteome</keyword>
<dbReference type="InterPro" id="IPR036728">
    <property type="entry name" value="PBP_GOBP_sf"/>
</dbReference>
<evidence type="ECO:0000256" key="6">
    <source>
        <dbReference type="ARBA" id="ARBA00022725"/>
    </source>
</evidence>
<dbReference type="GO" id="GO:0005576">
    <property type="term" value="C:extracellular region"/>
    <property type="evidence" value="ECO:0007669"/>
    <property type="project" value="UniProtKB-SubCell"/>
</dbReference>
<keyword evidence="7" id="KW-0732">Signal</keyword>
<keyword evidence="5" id="KW-0716">Sensory transduction</keyword>
<evidence type="ECO:0000313" key="9">
    <source>
        <dbReference type="Proteomes" id="UP001107558"/>
    </source>
</evidence>
<evidence type="ECO:0000256" key="4">
    <source>
        <dbReference type="ARBA" id="ARBA00022525"/>
    </source>
</evidence>
<comment type="caution">
    <text evidence="8">The sequence shown here is derived from an EMBL/GenBank/DDBJ whole genome shotgun (WGS) entry which is preliminary data.</text>
</comment>
<dbReference type="EMBL" id="JADBJN010000004">
    <property type="protein sequence ID" value="KAG5668898.1"/>
    <property type="molecule type" value="Genomic_DNA"/>
</dbReference>
<feature type="signal peptide" evidence="7">
    <location>
        <begin position="1"/>
        <end position="16"/>
    </location>
</feature>
<dbReference type="AlphaFoldDB" id="A0A9J6BGR5"/>
<keyword evidence="4" id="KW-0964">Secreted</keyword>
<feature type="chain" id="PRO_5039942206" evidence="7">
    <location>
        <begin position="17"/>
        <end position="320"/>
    </location>
</feature>
<name>A0A9J6BGR5_POLVA</name>
<accession>A0A9J6BGR5</accession>
<proteinExistence type="inferred from homology"/>
<comment type="subcellular location">
    <subcellularLocation>
        <location evidence="1">Secreted</location>
    </subcellularLocation>
</comment>
<dbReference type="Proteomes" id="UP001107558">
    <property type="component" value="Chromosome 4"/>
</dbReference>
<evidence type="ECO:0000256" key="5">
    <source>
        <dbReference type="ARBA" id="ARBA00022606"/>
    </source>
</evidence>
<keyword evidence="6" id="KW-0552">Olfaction</keyword>
<evidence type="ECO:0000256" key="3">
    <source>
        <dbReference type="ARBA" id="ARBA00022448"/>
    </source>
</evidence>
<evidence type="ECO:0000256" key="2">
    <source>
        <dbReference type="ARBA" id="ARBA00008098"/>
    </source>
</evidence>
<dbReference type="Gene3D" id="1.10.238.270">
    <property type="match status" value="2"/>
</dbReference>
<evidence type="ECO:0000313" key="8">
    <source>
        <dbReference type="EMBL" id="KAG5668898.1"/>
    </source>
</evidence>
<dbReference type="InterPro" id="IPR052295">
    <property type="entry name" value="Odorant-binding_protein"/>
</dbReference>
<evidence type="ECO:0000256" key="1">
    <source>
        <dbReference type="ARBA" id="ARBA00004613"/>
    </source>
</evidence>
<dbReference type="SUPFAM" id="SSF47565">
    <property type="entry name" value="Insect pheromone/odorant-binding proteins"/>
    <property type="match status" value="1"/>
</dbReference>
<keyword evidence="3" id="KW-0813">Transport</keyword>
<evidence type="ECO:0000256" key="7">
    <source>
        <dbReference type="SAM" id="SignalP"/>
    </source>
</evidence>
<dbReference type="GO" id="GO:0007608">
    <property type="term" value="P:sensory perception of smell"/>
    <property type="evidence" value="ECO:0007669"/>
    <property type="project" value="UniProtKB-KW"/>
</dbReference>
<gene>
    <name evidence="8" type="ORF">PVAND_016816</name>
</gene>